<feature type="transmembrane region" description="Helical" evidence="9">
    <location>
        <begin position="182"/>
        <end position="202"/>
    </location>
</feature>
<evidence type="ECO:0000313" key="11">
    <source>
        <dbReference type="Proteomes" id="UP000260025"/>
    </source>
</evidence>
<evidence type="ECO:0000256" key="4">
    <source>
        <dbReference type="ARBA" id="ARBA00022597"/>
    </source>
</evidence>
<sequence length="256" mass="27660">MNTFLLAMLCGVWYFLSSIDFGYTISETLGSPALIGAVLGVATGHLQEGLILGGTIELMYLGIIYPGGTVPADGSAAALIAIPIAIKTGMEPTAALVIAVPFGILGGWVYNLKYTVNSFFVHKADKYAEEGNVKGMMRCAREWPLLFMFCITFPEIFLANMVGPEVVSNVLNMLPEWAMHGIEVAGGVMPAIGFAIAVYTIGKRDLVPFFVIGYFLVVYFELDVMAVAVFATSIALLIYWMTNKKELAPAAEEDDD</sequence>
<organism evidence="10 11">
    <name type="scientific">Clostridium innocuum</name>
    <dbReference type="NCBI Taxonomy" id="1522"/>
    <lineage>
        <taxon>Bacteria</taxon>
        <taxon>Bacillati</taxon>
        <taxon>Bacillota</taxon>
        <taxon>Clostridia</taxon>
        <taxon>Eubacteriales</taxon>
        <taxon>Clostridiaceae</taxon>
        <taxon>Clostridium</taxon>
    </lineage>
</organism>
<dbReference type="PROSITE" id="PS51106">
    <property type="entry name" value="PTS_EIIC_TYPE_4"/>
    <property type="match status" value="1"/>
</dbReference>
<evidence type="ECO:0000256" key="1">
    <source>
        <dbReference type="ARBA" id="ARBA00004651"/>
    </source>
</evidence>
<keyword evidence="8 9" id="KW-0472">Membrane</keyword>
<dbReference type="AlphaFoldDB" id="A0A3E2VG67"/>
<dbReference type="GO" id="GO:0005886">
    <property type="term" value="C:plasma membrane"/>
    <property type="evidence" value="ECO:0007669"/>
    <property type="project" value="UniProtKB-SubCell"/>
</dbReference>
<protein>
    <submittedName>
        <fullName evidence="10">PTS sugar transporter subunit IIC</fullName>
    </submittedName>
</protein>
<dbReference type="RefSeq" id="WP_117444834.1">
    <property type="nucleotide sequence ID" value="NZ_JAJFEN010000024.1"/>
</dbReference>
<proteinExistence type="predicted"/>
<name>A0A3E2VG67_CLOIN</name>
<evidence type="ECO:0000256" key="2">
    <source>
        <dbReference type="ARBA" id="ARBA00022448"/>
    </source>
</evidence>
<evidence type="ECO:0000256" key="6">
    <source>
        <dbReference type="ARBA" id="ARBA00022692"/>
    </source>
</evidence>
<dbReference type="PANTHER" id="PTHR32502:SF8">
    <property type="entry name" value="N-ACETYLGALACTOSAMINE PERMEASE IIC COMPONENT 1"/>
    <property type="match status" value="1"/>
</dbReference>
<keyword evidence="2" id="KW-0813">Transport</keyword>
<evidence type="ECO:0000313" key="10">
    <source>
        <dbReference type="EMBL" id="RGC09577.1"/>
    </source>
</evidence>
<keyword evidence="4 10" id="KW-0762">Sugar transport</keyword>
<feature type="transmembrane region" description="Helical" evidence="9">
    <location>
        <begin position="214"/>
        <end position="240"/>
    </location>
</feature>
<comment type="subcellular location">
    <subcellularLocation>
        <location evidence="1">Cell membrane</location>
        <topology evidence="1">Multi-pass membrane protein</topology>
    </subcellularLocation>
</comment>
<reference evidence="10 11" key="1">
    <citation type="submission" date="2018-08" db="EMBL/GenBank/DDBJ databases">
        <title>A genome reference for cultivated species of the human gut microbiota.</title>
        <authorList>
            <person name="Zou Y."/>
            <person name="Xue W."/>
            <person name="Luo G."/>
        </authorList>
    </citation>
    <scope>NUCLEOTIDE SEQUENCE [LARGE SCALE GENOMIC DNA]</scope>
    <source>
        <strain evidence="10 11">OF01-2LB</strain>
    </source>
</reference>
<accession>A0A3E2VG67</accession>
<gene>
    <name evidence="10" type="ORF">DXA38_20635</name>
</gene>
<feature type="transmembrane region" description="Helical" evidence="9">
    <location>
        <begin position="28"/>
        <end position="46"/>
    </location>
</feature>
<evidence type="ECO:0000256" key="5">
    <source>
        <dbReference type="ARBA" id="ARBA00022683"/>
    </source>
</evidence>
<keyword evidence="7 9" id="KW-1133">Transmembrane helix</keyword>
<evidence type="ECO:0000256" key="3">
    <source>
        <dbReference type="ARBA" id="ARBA00022475"/>
    </source>
</evidence>
<keyword evidence="3" id="KW-1003">Cell membrane</keyword>
<dbReference type="OrthoDB" id="1649937at2"/>
<feature type="transmembrane region" description="Helical" evidence="9">
    <location>
        <begin position="92"/>
        <end position="110"/>
    </location>
</feature>
<dbReference type="EMBL" id="QVEV01000053">
    <property type="protein sequence ID" value="RGC09577.1"/>
    <property type="molecule type" value="Genomic_DNA"/>
</dbReference>
<dbReference type="Proteomes" id="UP000260025">
    <property type="component" value="Unassembled WGS sequence"/>
</dbReference>
<evidence type="ECO:0000256" key="7">
    <source>
        <dbReference type="ARBA" id="ARBA00022989"/>
    </source>
</evidence>
<keyword evidence="5" id="KW-0598">Phosphotransferase system</keyword>
<evidence type="ECO:0000256" key="8">
    <source>
        <dbReference type="ARBA" id="ARBA00023136"/>
    </source>
</evidence>
<dbReference type="InterPro" id="IPR050303">
    <property type="entry name" value="GatZ_KbaZ_carbometab"/>
</dbReference>
<evidence type="ECO:0000256" key="9">
    <source>
        <dbReference type="SAM" id="Phobius"/>
    </source>
</evidence>
<feature type="transmembrane region" description="Helical" evidence="9">
    <location>
        <begin position="58"/>
        <end position="86"/>
    </location>
</feature>
<comment type="caution">
    <text evidence="10">The sequence shown here is derived from an EMBL/GenBank/DDBJ whole genome shotgun (WGS) entry which is preliminary data.</text>
</comment>
<feature type="transmembrane region" description="Helical" evidence="9">
    <location>
        <begin position="143"/>
        <end position="162"/>
    </location>
</feature>
<dbReference type="GO" id="GO:0009401">
    <property type="term" value="P:phosphoenolpyruvate-dependent sugar phosphotransferase system"/>
    <property type="evidence" value="ECO:0007669"/>
    <property type="project" value="UniProtKB-KW"/>
</dbReference>
<dbReference type="Pfam" id="PF03609">
    <property type="entry name" value="EII-Sor"/>
    <property type="match status" value="1"/>
</dbReference>
<keyword evidence="6 9" id="KW-0812">Transmembrane</keyword>
<dbReference type="InterPro" id="IPR004700">
    <property type="entry name" value="PTS_IIC_man"/>
</dbReference>
<dbReference type="PANTHER" id="PTHR32502">
    <property type="entry name" value="N-ACETYLGALACTOSAMINE PERMEASE II COMPONENT-RELATED"/>
    <property type="match status" value="1"/>
</dbReference>